<dbReference type="eggNOG" id="COG2204">
    <property type="taxonomic scope" value="Bacteria"/>
</dbReference>
<dbReference type="STRING" id="153721.MYP_3944"/>
<keyword evidence="3" id="KW-0812">Transmembrane</keyword>
<protein>
    <submittedName>
        <fullName evidence="5">Response regulator receiver protein</fullName>
    </submittedName>
</protein>
<dbReference type="InterPro" id="IPR001789">
    <property type="entry name" value="Sig_transdc_resp-reg_receiver"/>
</dbReference>
<feature type="domain" description="Response regulatory" evidence="4">
    <location>
        <begin position="5"/>
        <end position="124"/>
    </location>
</feature>
<accession>A0A098LJQ0</accession>
<dbReference type="PANTHER" id="PTHR44591">
    <property type="entry name" value="STRESS RESPONSE REGULATOR PROTEIN 1"/>
    <property type="match status" value="1"/>
</dbReference>
<evidence type="ECO:0000259" key="4">
    <source>
        <dbReference type="PROSITE" id="PS50110"/>
    </source>
</evidence>
<dbReference type="RefSeq" id="WP_052430355.1">
    <property type="nucleotide sequence ID" value="NZ_BBLT01000009.1"/>
</dbReference>
<keyword evidence="1 2" id="KW-0597">Phosphoprotein</keyword>
<dbReference type="InterPro" id="IPR050595">
    <property type="entry name" value="Bact_response_regulator"/>
</dbReference>
<dbReference type="Proteomes" id="UP000030185">
    <property type="component" value="Unassembled WGS sequence"/>
</dbReference>
<dbReference type="InterPro" id="IPR011006">
    <property type="entry name" value="CheY-like_superfamily"/>
</dbReference>
<dbReference type="OrthoDB" id="1118837at2"/>
<dbReference type="CDD" id="cd00156">
    <property type="entry name" value="REC"/>
    <property type="match status" value="1"/>
</dbReference>
<gene>
    <name evidence="5" type="ORF">MYP_3944</name>
</gene>
<evidence type="ECO:0000313" key="6">
    <source>
        <dbReference type="Proteomes" id="UP000030185"/>
    </source>
</evidence>
<proteinExistence type="predicted"/>
<sequence length="172" mass="19910">MKDVNIFIVDDDKMQCELLKDYLLKNHNYKIEIFNTGEDCLKNLDKDPEIIFLDYTLSTENKNAKNGMEILRAIKNRLPSAEVVMFTAQDRIEIAIDTLTHGAFDYIIKNESAFHRADNVVKNILKKHKLEKDNRFYKRLLLVFGIIIGIITVVAFTLYQTGHITDNVGPQF</sequence>
<dbReference type="Gene3D" id="3.40.50.2300">
    <property type="match status" value="1"/>
</dbReference>
<keyword evidence="3" id="KW-1133">Transmembrane helix</keyword>
<comment type="caution">
    <text evidence="5">The sequence shown here is derived from an EMBL/GenBank/DDBJ whole genome shotgun (WGS) entry which is preliminary data.</text>
</comment>
<dbReference type="PROSITE" id="PS50110">
    <property type="entry name" value="RESPONSE_REGULATORY"/>
    <property type="match status" value="1"/>
</dbReference>
<dbReference type="PANTHER" id="PTHR44591:SF3">
    <property type="entry name" value="RESPONSE REGULATORY DOMAIN-CONTAINING PROTEIN"/>
    <property type="match status" value="1"/>
</dbReference>
<evidence type="ECO:0000313" key="5">
    <source>
        <dbReference type="EMBL" id="GAL86714.1"/>
    </source>
</evidence>
<dbReference type="GO" id="GO:0000160">
    <property type="term" value="P:phosphorelay signal transduction system"/>
    <property type="evidence" value="ECO:0007669"/>
    <property type="project" value="InterPro"/>
</dbReference>
<reference evidence="5 6" key="1">
    <citation type="submission" date="2014-09" db="EMBL/GenBank/DDBJ databases">
        <title>Sporocytophaga myxococcoides PG-01 genome sequencing.</title>
        <authorList>
            <person name="Liu L."/>
            <person name="Gao P.J."/>
            <person name="Chen G.J."/>
            <person name="Wang L.S."/>
        </authorList>
    </citation>
    <scope>NUCLEOTIDE SEQUENCE [LARGE SCALE GENOMIC DNA]</scope>
    <source>
        <strain evidence="5 6">PG-01</strain>
    </source>
</reference>
<evidence type="ECO:0000256" key="2">
    <source>
        <dbReference type="PROSITE-ProRule" id="PRU00169"/>
    </source>
</evidence>
<evidence type="ECO:0000256" key="3">
    <source>
        <dbReference type="SAM" id="Phobius"/>
    </source>
</evidence>
<evidence type="ECO:0000256" key="1">
    <source>
        <dbReference type="ARBA" id="ARBA00022553"/>
    </source>
</evidence>
<name>A0A098LJQ0_9BACT</name>
<dbReference type="SUPFAM" id="SSF52172">
    <property type="entry name" value="CheY-like"/>
    <property type="match status" value="1"/>
</dbReference>
<feature type="transmembrane region" description="Helical" evidence="3">
    <location>
        <begin position="136"/>
        <end position="159"/>
    </location>
</feature>
<organism evidence="5 6">
    <name type="scientific">Sporocytophaga myxococcoides</name>
    <dbReference type="NCBI Taxonomy" id="153721"/>
    <lineage>
        <taxon>Bacteria</taxon>
        <taxon>Pseudomonadati</taxon>
        <taxon>Bacteroidota</taxon>
        <taxon>Cytophagia</taxon>
        <taxon>Cytophagales</taxon>
        <taxon>Cytophagaceae</taxon>
        <taxon>Sporocytophaga</taxon>
    </lineage>
</organism>
<dbReference type="AlphaFoldDB" id="A0A098LJQ0"/>
<dbReference type="SMART" id="SM00448">
    <property type="entry name" value="REC"/>
    <property type="match status" value="1"/>
</dbReference>
<keyword evidence="3" id="KW-0472">Membrane</keyword>
<feature type="modified residue" description="4-aspartylphosphate" evidence="2">
    <location>
        <position position="54"/>
    </location>
</feature>
<dbReference type="EMBL" id="BBLT01000009">
    <property type="protein sequence ID" value="GAL86714.1"/>
    <property type="molecule type" value="Genomic_DNA"/>
</dbReference>
<keyword evidence="6" id="KW-1185">Reference proteome</keyword>
<dbReference type="Pfam" id="PF00072">
    <property type="entry name" value="Response_reg"/>
    <property type="match status" value="1"/>
</dbReference>